<feature type="compositionally biased region" description="Low complexity" evidence="1">
    <location>
        <begin position="282"/>
        <end position="307"/>
    </location>
</feature>
<dbReference type="Gene3D" id="1.10.287.2900">
    <property type="match status" value="2"/>
</dbReference>
<proteinExistence type="predicted"/>
<gene>
    <name evidence="3" type="ORF">PVAP13_9NG184200</name>
</gene>
<feature type="compositionally biased region" description="Basic and acidic residues" evidence="1">
    <location>
        <begin position="311"/>
        <end position="333"/>
    </location>
</feature>
<feature type="domain" description="GCK" evidence="2">
    <location>
        <begin position="81"/>
        <end position="159"/>
    </location>
</feature>
<comment type="caution">
    <text evidence="3">The sequence shown here is derived from an EMBL/GenBank/DDBJ whole genome shotgun (WGS) entry which is preliminary data.</text>
</comment>
<dbReference type="OrthoDB" id="2148418at2759"/>
<dbReference type="PANTHER" id="PTHR34357">
    <property type="entry name" value="F7A19.14 PROTEIN-RELATED"/>
    <property type="match status" value="1"/>
</dbReference>
<dbReference type="Proteomes" id="UP000823388">
    <property type="component" value="Chromosome 9N"/>
</dbReference>
<evidence type="ECO:0000259" key="2">
    <source>
        <dbReference type="SMART" id="SM01227"/>
    </source>
</evidence>
<evidence type="ECO:0000313" key="3">
    <source>
        <dbReference type="EMBL" id="KAG2536371.1"/>
    </source>
</evidence>
<protein>
    <recommendedName>
        <fullName evidence="2">GCK domain-containing protein</fullName>
    </recommendedName>
</protein>
<evidence type="ECO:0000256" key="1">
    <source>
        <dbReference type="SAM" id="MobiDB-lite"/>
    </source>
</evidence>
<feature type="region of interest" description="Disordered" evidence="1">
    <location>
        <begin position="1"/>
        <end position="57"/>
    </location>
</feature>
<reference evidence="3" key="1">
    <citation type="submission" date="2020-05" db="EMBL/GenBank/DDBJ databases">
        <title>WGS assembly of Panicum virgatum.</title>
        <authorList>
            <person name="Lovell J.T."/>
            <person name="Jenkins J."/>
            <person name="Shu S."/>
            <person name="Juenger T.E."/>
            <person name="Schmutz J."/>
        </authorList>
    </citation>
    <scope>NUCLEOTIDE SEQUENCE</scope>
    <source>
        <strain evidence="3">AP13</strain>
    </source>
</reference>
<accession>A0A8T0MG80</accession>
<evidence type="ECO:0000313" key="4">
    <source>
        <dbReference type="Proteomes" id="UP000823388"/>
    </source>
</evidence>
<organism evidence="3 4">
    <name type="scientific">Panicum virgatum</name>
    <name type="common">Blackwell switchgrass</name>
    <dbReference type="NCBI Taxonomy" id="38727"/>
    <lineage>
        <taxon>Eukaryota</taxon>
        <taxon>Viridiplantae</taxon>
        <taxon>Streptophyta</taxon>
        <taxon>Embryophyta</taxon>
        <taxon>Tracheophyta</taxon>
        <taxon>Spermatophyta</taxon>
        <taxon>Magnoliopsida</taxon>
        <taxon>Liliopsida</taxon>
        <taxon>Poales</taxon>
        <taxon>Poaceae</taxon>
        <taxon>PACMAD clade</taxon>
        <taxon>Panicoideae</taxon>
        <taxon>Panicodae</taxon>
        <taxon>Paniceae</taxon>
        <taxon>Panicinae</taxon>
        <taxon>Panicum</taxon>
        <taxon>Panicum sect. Hiantes</taxon>
    </lineage>
</organism>
<feature type="domain" description="GCK" evidence="2">
    <location>
        <begin position="205"/>
        <end position="281"/>
    </location>
</feature>
<dbReference type="AlphaFoldDB" id="A0A8T0MG80"/>
<feature type="compositionally biased region" description="Low complexity" evidence="1">
    <location>
        <begin position="41"/>
        <end position="57"/>
    </location>
</feature>
<dbReference type="Pfam" id="PF07802">
    <property type="entry name" value="GCK"/>
    <property type="match status" value="2"/>
</dbReference>
<dbReference type="EMBL" id="CM029054">
    <property type="protein sequence ID" value="KAG2536371.1"/>
    <property type="molecule type" value="Genomic_DNA"/>
</dbReference>
<dbReference type="SMART" id="SM01227">
    <property type="entry name" value="GCK"/>
    <property type="match status" value="2"/>
</dbReference>
<sequence>MGAAASSSPPPPLEAATAASDPPTPPPVAVAPPAKEDPQHPATAPPAGGVADGASADAAETVVLDASATAGEVAEGEEEPGECGYSLFMMGGGCKEEFFAWQKCMREAEAEAKTGGFSIMERCQDDKAALWKCMDAHADYYEPILQGERARAAGDLEAFEAQAAAFASSVRALEEGMKKQAAGAAGLPSEKDHEKQVAEVEEEQGECGFCLFMKGGGCKEEFVVWEKCVEEAEAETDGVDVVERCQDVTAALQKCMDAHPDYYEPILRAERAMAADLEAFQAQEAASASSLPASEEGQKKQAAGAAGPPSEKGKEKQVAEVAFSEKESRDPAA</sequence>
<feature type="region of interest" description="Disordered" evidence="1">
    <location>
        <begin position="282"/>
        <end position="333"/>
    </location>
</feature>
<keyword evidence="4" id="KW-1185">Reference proteome</keyword>
<dbReference type="PANTHER" id="PTHR34357:SF5">
    <property type="entry name" value="EXPRESSED PROTEIN"/>
    <property type="match status" value="1"/>
</dbReference>
<name>A0A8T0MG80_PANVG</name>
<dbReference type="InterPro" id="IPR012891">
    <property type="entry name" value="GCK_dom"/>
</dbReference>